<dbReference type="InterPro" id="IPR056855">
    <property type="entry name" value="ATP-grasp_IQCH"/>
</dbReference>
<protein>
    <recommendedName>
        <fullName evidence="1">IQCH-like ATP-grasp domain-containing protein</fullName>
    </recommendedName>
</protein>
<proteinExistence type="predicted"/>
<organism evidence="2 3">
    <name type="scientific">Apatococcus lobatus</name>
    <dbReference type="NCBI Taxonomy" id="904363"/>
    <lineage>
        <taxon>Eukaryota</taxon>
        <taxon>Viridiplantae</taxon>
        <taxon>Chlorophyta</taxon>
        <taxon>core chlorophytes</taxon>
        <taxon>Trebouxiophyceae</taxon>
        <taxon>Chlorellales</taxon>
        <taxon>Chlorellaceae</taxon>
        <taxon>Apatococcus</taxon>
    </lineage>
</organism>
<dbReference type="AlphaFoldDB" id="A0AAW1S1V3"/>
<accession>A0AAW1S1V3</accession>
<feature type="domain" description="IQCH-like ATP-grasp" evidence="1">
    <location>
        <begin position="610"/>
        <end position="835"/>
    </location>
</feature>
<gene>
    <name evidence="2" type="ORF">WJX74_004172</name>
</gene>
<keyword evidence="3" id="KW-1185">Reference proteome</keyword>
<dbReference type="Pfam" id="PF24923">
    <property type="entry name" value="ATP-grasp_IQCH"/>
    <property type="match status" value="1"/>
</dbReference>
<evidence type="ECO:0000313" key="2">
    <source>
        <dbReference type="EMBL" id="KAK9840149.1"/>
    </source>
</evidence>
<dbReference type="PROSITE" id="PS50096">
    <property type="entry name" value="IQ"/>
    <property type="match status" value="1"/>
</dbReference>
<dbReference type="Gene3D" id="1.20.5.190">
    <property type="match status" value="1"/>
</dbReference>
<comment type="caution">
    <text evidence="2">The sequence shown here is derived from an EMBL/GenBank/DDBJ whole genome shotgun (WGS) entry which is preliminary data.</text>
</comment>
<dbReference type="Proteomes" id="UP001438707">
    <property type="component" value="Unassembled WGS sequence"/>
</dbReference>
<dbReference type="InterPro" id="IPR038752">
    <property type="entry name" value="IQCH"/>
</dbReference>
<dbReference type="PANTHER" id="PTHR14465:SF0">
    <property type="entry name" value="IQ DOMAIN-CONTAINING PROTEIN H"/>
    <property type="match status" value="1"/>
</dbReference>
<dbReference type="EMBL" id="JALJOS010000004">
    <property type="protein sequence ID" value="KAK9840149.1"/>
    <property type="molecule type" value="Genomic_DNA"/>
</dbReference>
<name>A0AAW1S1V3_9CHLO</name>
<dbReference type="PANTHER" id="PTHR14465">
    <property type="entry name" value="IQ DOMAIN-CONTAINING PROTEIN H"/>
    <property type="match status" value="1"/>
</dbReference>
<evidence type="ECO:0000313" key="3">
    <source>
        <dbReference type="Proteomes" id="UP001438707"/>
    </source>
</evidence>
<evidence type="ECO:0000259" key="1">
    <source>
        <dbReference type="Pfam" id="PF24923"/>
    </source>
</evidence>
<reference evidence="2 3" key="1">
    <citation type="journal article" date="2024" name="Nat. Commun.">
        <title>Phylogenomics reveals the evolutionary origins of lichenization in chlorophyte algae.</title>
        <authorList>
            <person name="Puginier C."/>
            <person name="Libourel C."/>
            <person name="Otte J."/>
            <person name="Skaloud P."/>
            <person name="Haon M."/>
            <person name="Grisel S."/>
            <person name="Petersen M."/>
            <person name="Berrin J.G."/>
            <person name="Delaux P.M."/>
            <person name="Dal Grande F."/>
            <person name="Keller J."/>
        </authorList>
    </citation>
    <scope>NUCLEOTIDE SEQUENCE [LARGE SCALE GENOMIC DNA]</scope>
    <source>
        <strain evidence="2 3">SAG 2145</strain>
    </source>
</reference>
<sequence>MAASSPQSSTPAAAEVGRLELGLLQALSALECCKLHLHHGKEESGAWNEIEAAETNLRREIKELSKLQGRSPATSTGSKTIVAFGRPRLPWRRTGGPVVPARRQNAGETHRDAAWHPPEDAQQLQAILSDHFQRTASATVPTQLANIPQRSSLAHCSADLRADVIKEEDIQLPPEDEVESLPDFSMALTTCGSLTSGSGSEPHVHVHGAVLPTLPKPLPAFQLDLSRVKRTEPAEPLGIFTSSTSRRVLPSAAQAVSSSVTSITIHNGMLATLVLEAAAGYHPRLPDLLATITNLQDCTIQLRRPGQRFRGPDGYYHAATCIQARMRGILARQAVKKDLRQRAAAQRIQAAWRRRHLFITRKIQIMTAMQARLQQYEALQLQLARTWESLQREPHVIVFLLPASSTAPAAILPRLCSLANPLIHVIAITSPTPAQELQNMWRAFLTAGGIKDIKHRLHLICPENASRLPASMGLTAHLLSSPKTIKRIQLLRHGMPGYVIPAHMDTAEVELAAALGLPCFSGPPAVHSALCNRFFARSIFTTAGVASPPGVQIAGDQATSIPQQDLPPVSSRISTARSGRLAAITTTCSAVLPPGPAQQRGTTARCEAIIAEAVAEAMLMCPHLPEWILKINSIPSSRGHAVLRTSRLPEADQAMLRQAAETMPGVETSTGTSSISVACLTASLQLNLAAAIEIGDRAHFRTWRRFARSLCSKGGLVEAHFGDNIGSPMVNLRIEPTGVVSVLSTHEQIFCPARYRIGTSMPSTSVSSNVLFDTAQAIGETCWAAGLIGDVAVDFLVVPQKDGSSPLVAVDLKPFAQGPYLSFLLFDFLQSGHWDPRQGIYTLDPEQLAADIMRAYAIQHLSVHPEAENSYSNLLSTESVDILQTVRCFVAIDSFTQTSLNHTSAGDFLRRCRLSDIYFDMADGTGASLQIMHPMIGRGMGISCSSTHVQDCFMSLLKVLHQIDVARQEAQLEACALDEDIGKTGGFHSIYTTFKHLCEQLRKASFS</sequence>